<dbReference type="InterPro" id="IPR013325">
    <property type="entry name" value="RNA_pol_sigma_r2"/>
</dbReference>
<organism evidence="2 3">
    <name type="scientific">Kerstersia gyiorum</name>
    <dbReference type="NCBI Taxonomy" id="206506"/>
    <lineage>
        <taxon>Bacteria</taxon>
        <taxon>Pseudomonadati</taxon>
        <taxon>Pseudomonadota</taxon>
        <taxon>Betaproteobacteria</taxon>
        <taxon>Burkholderiales</taxon>
        <taxon>Alcaligenaceae</taxon>
        <taxon>Kerstersia</taxon>
    </lineage>
</organism>
<dbReference type="SUPFAM" id="SSF88946">
    <property type="entry name" value="Sigma2 domain of RNA polymerase sigma factors"/>
    <property type="match status" value="1"/>
</dbReference>
<dbReference type="PANTHER" id="PTHR30173">
    <property type="entry name" value="SIGMA 19 FACTOR"/>
    <property type="match status" value="1"/>
</dbReference>
<dbReference type="EMBL" id="SGWZ01000001">
    <property type="protein sequence ID" value="RZS73790.1"/>
    <property type="molecule type" value="Genomic_DNA"/>
</dbReference>
<name>A0A4Q7MZZ1_9BURK</name>
<dbReference type="Pfam" id="PF04542">
    <property type="entry name" value="Sigma70_r2"/>
    <property type="match status" value="1"/>
</dbReference>
<proteinExistence type="predicted"/>
<dbReference type="InterPro" id="IPR007627">
    <property type="entry name" value="RNA_pol_sigma70_r2"/>
</dbReference>
<comment type="caution">
    <text evidence="2">The sequence shown here is derived from an EMBL/GenBank/DDBJ whole genome shotgun (WGS) entry which is preliminary data.</text>
</comment>
<dbReference type="GO" id="GO:0006352">
    <property type="term" value="P:DNA-templated transcription initiation"/>
    <property type="evidence" value="ECO:0007669"/>
    <property type="project" value="InterPro"/>
</dbReference>
<protein>
    <submittedName>
        <fullName evidence="2">RNA polymerase sigma-70 factor (ECF subfamily)</fullName>
    </submittedName>
</protein>
<dbReference type="GeneID" id="99727504"/>
<feature type="domain" description="RNA polymerase sigma-70 region 2" evidence="1">
    <location>
        <begin position="16"/>
        <end position="79"/>
    </location>
</feature>
<dbReference type="InterPro" id="IPR013324">
    <property type="entry name" value="RNA_pol_sigma_r3/r4-like"/>
</dbReference>
<dbReference type="RefSeq" id="WP_068366735.1">
    <property type="nucleotide sequence ID" value="NZ_CBCSEB010000002.1"/>
</dbReference>
<accession>A0A4Q7MZZ1</accession>
<sequence>MNVTPTSIHPLASDAALRRRLLALARRWVGHGADAEDLVQDAYLRTAQGGLPETEAGREAWLVTVLQRLCIDAWRRQGRYQAILARDPLIPMDEAPEPAAQADQARRVEQALALLIQTLSAGAVAAVLLYEVFGFGHAELGALSGRSEAASRQQMHRWLQRLRGRCAPSGGAAAVAMADEEEHSELFLLCSQALAQRDPFNLIAILRTAQPQMLGAAPQRVDSAGAAQALGLAASCAAGLSQGMVQARAYRVDTLLALLAGSLTGWAWQPAALAYAGDAEDIACMA</sequence>
<dbReference type="InterPro" id="IPR036388">
    <property type="entry name" value="WH-like_DNA-bd_sf"/>
</dbReference>
<dbReference type="GO" id="GO:0016987">
    <property type="term" value="F:sigma factor activity"/>
    <property type="evidence" value="ECO:0007669"/>
    <property type="project" value="TreeGrafter"/>
</dbReference>
<dbReference type="InterPro" id="IPR052704">
    <property type="entry name" value="ECF_Sigma-70_Domain"/>
</dbReference>
<evidence type="ECO:0000313" key="3">
    <source>
        <dbReference type="Proteomes" id="UP000292039"/>
    </source>
</evidence>
<dbReference type="SUPFAM" id="SSF88659">
    <property type="entry name" value="Sigma3 and sigma4 domains of RNA polymerase sigma factors"/>
    <property type="match status" value="1"/>
</dbReference>
<dbReference type="Gene3D" id="1.10.10.10">
    <property type="entry name" value="Winged helix-like DNA-binding domain superfamily/Winged helix DNA-binding domain"/>
    <property type="match status" value="1"/>
</dbReference>
<dbReference type="PANTHER" id="PTHR30173:SF36">
    <property type="entry name" value="ECF RNA POLYMERASE SIGMA FACTOR SIGJ"/>
    <property type="match status" value="1"/>
</dbReference>
<reference evidence="2 3" key="1">
    <citation type="submission" date="2019-02" db="EMBL/GenBank/DDBJ databases">
        <title>Genomic Encyclopedia of Type Strains, Phase IV (KMG-IV): sequencing the most valuable type-strain genomes for metagenomic binning, comparative biology and taxonomic classification.</title>
        <authorList>
            <person name="Goeker M."/>
        </authorList>
    </citation>
    <scope>NUCLEOTIDE SEQUENCE [LARGE SCALE GENOMIC DNA]</scope>
    <source>
        <strain evidence="2 3">DSM 16618</strain>
    </source>
</reference>
<evidence type="ECO:0000259" key="1">
    <source>
        <dbReference type="Pfam" id="PF04542"/>
    </source>
</evidence>
<evidence type="ECO:0000313" key="2">
    <source>
        <dbReference type="EMBL" id="RZS73790.1"/>
    </source>
</evidence>
<dbReference type="Gene3D" id="1.10.1740.10">
    <property type="match status" value="1"/>
</dbReference>
<gene>
    <name evidence="2" type="ORF">EV679_0994</name>
</gene>
<dbReference type="Proteomes" id="UP000292039">
    <property type="component" value="Unassembled WGS sequence"/>
</dbReference>
<dbReference type="AlphaFoldDB" id="A0A4Q7MZZ1"/>